<name>A0A5P1EDS0_ASPOF</name>
<dbReference type="SUPFAM" id="SSF102588">
    <property type="entry name" value="LmbE-like"/>
    <property type="match status" value="1"/>
</dbReference>
<dbReference type="OMA" id="YVLESVN"/>
<keyword evidence="4" id="KW-1185">Reference proteome</keyword>
<proteinExistence type="inferred from homology"/>
<protein>
    <recommendedName>
        <fullName evidence="2">N-acetylglucosaminylphosphatidylinositol deacetylase</fullName>
        <ecNumber evidence="2">3.5.1.89</ecNumber>
    </recommendedName>
</protein>
<dbReference type="AlphaFoldDB" id="A0A5P1EDS0"/>
<evidence type="ECO:0000256" key="1">
    <source>
        <dbReference type="ARBA" id="ARBA00006066"/>
    </source>
</evidence>
<organism evidence="3 4">
    <name type="scientific">Asparagus officinalis</name>
    <name type="common">Garden asparagus</name>
    <dbReference type="NCBI Taxonomy" id="4686"/>
    <lineage>
        <taxon>Eukaryota</taxon>
        <taxon>Viridiplantae</taxon>
        <taxon>Streptophyta</taxon>
        <taxon>Embryophyta</taxon>
        <taxon>Tracheophyta</taxon>
        <taxon>Spermatophyta</taxon>
        <taxon>Magnoliopsida</taxon>
        <taxon>Liliopsida</taxon>
        <taxon>Asparagales</taxon>
        <taxon>Asparagaceae</taxon>
        <taxon>Asparagoideae</taxon>
        <taxon>Asparagus</taxon>
    </lineage>
</organism>
<evidence type="ECO:0000313" key="3">
    <source>
        <dbReference type="EMBL" id="ONK64028.1"/>
    </source>
</evidence>
<sequence>MVWILIAIGAITIWAASLFKIFISSPCVPSNLSFLSKNGSTNKDGEKRNVLLVIAHPDDESMFFAPTLLFLASQGHSLHVLCLSTGNAEGKGNVRKEELYRACATLKVPQQQVKILDHPNLQDGFHHPWDRQLIATIVEEEIKSCNVDSLLTFDEFGVSGHPNHCDVHHGVCNLLKKSSQTIEAWELVSNSILLKYTGPVAIWLSTCFRSCQGERVYSLINGNPRKSYLAMAEHKSQWAWFRKLFVLFSSYTYMNTLQEIRV</sequence>
<dbReference type="PANTHER" id="PTHR12993:SF11">
    <property type="entry name" value="N-ACETYLGLUCOSAMINYL-PHOSPHATIDYLINOSITOL DE-N-ACETYLASE"/>
    <property type="match status" value="1"/>
</dbReference>
<dbReference type="GO" id="GO:0005783">
    <property type="term" value="C:endoplasmic reticulum"/>
    <property type="evidence" value="ECO:0007669"/>
    <property type="project" value="TreeGrafter"/>
</dbReference>
<dbReference type="Gramene" id="ONK64028">
    <property type="protein sequence ID" value="ONK64028"/>
    <property type="gene ID" value="A4U43_C07F21360"/>
</dbReference>
<dbReference type="EC" id="3.5.1.89" evidence="2"/>
<reference evidence="4" key="1">
    <citation type="journal article" date="2017" name="Nat. Commun.">
        <title>The asparagus genome sheds light on the origin and evolution of a young Y chromosome.</title>
        <authorList>
            <person name="Harkess A."/>
            <person name="Zhou J."/>
            <person name="Xu C."/>
            <person name="Bowers J.E."/>
            <person name="Van der Hulst R."/>
            <person name="Ayyampalayam S."/>
            <person name="Mercati F."/>
            <person name="Riccardi P."/>
            <person name="McKain M.R."/>
            <person name="Kakrana A."/>
            <person name="Tang H."/>
            <person name="Ray J."/>
            <person name="Groenendijk J."/>
            <person name="Arikit S."/>
            <person name="Mathioni S.M."/>
            <person name="Nakano M."/>
            <person name="Shan H."/>
            <person name="Telgmann-Rauber A."/>
            <person name="Kanno A."/>
            <person name="Yue Z."/>
            <person name="Chen H."/>
            <person name="Li W."/>
            <person name="Chen Y."/>
            <person name="Xu X."/>
            <person name="Zhang Y."/>
            <person name="Luo S."/>
            <person name="Chen H."/>
            <person name="Gao J."/>
            <person name="Mao Z."/>
            <person name="Pires J.C."/>
            <person name="Luo M."/>
            <person name="Kudrna D."/>
            <person name="Wing R.A."/>
            <person name="Meyers B.C."/>
            <person name="Yi K."/>
            <person name="Kong H."/>
            <person name="Lavrijsen P."/>
            <person name="Sunseri F."/>
            <person name="Falavigna A."/>
            <person name="Ye Y."/>
            <person name="Leebens-Mack J.H."/>
            <person name="Chen G."/>
        </authorList>
    </citation>
    <scope>NUCLEOTIDE SEQUENCE [LARGE SCALE GENOMIC DNA]</scope>
    <source>
        <strain evidence="4">cv. DH0086</strain>
    </source>
</reference>
<dbReference type="Pfam" id="PF02585">
    <property type="entry name" value="PIG-L"/>
    <property type="match status" value="1"/>
</dbReference>
<dbReference type="GO" id="GO:0006506">
    <property type="term" value="P:GPI anchor biosynthetic process"/>
    <property type="evidence" value="ECO:0007669"/>
    <property type="project" value="UniProtKB-UniPathway"/>
</dbReference>
<dbReference type="PANTHER" id="PTHR12993">
    <property type="entry name" value="N-ACETYLGLUCOSAMINYL-PHOSPHATIDYLINOSITOL DE-N-ACETYLASE-RELATED"/>
    <property type="match status" value="1"/>
</dbReference>
<dbReference type="InterPro" id="IPR024078">
    <property type="entry name" value="LmbE-like_dom_sf"/>
</dbReference>
<dbReference type="GO" id="GO:0016020">
    <property type="term" value="C:membrane"/>
    <property type="evidence" value="ECO:0007669"/>
    <property type="project" value="GOC"/>
</dbReference>
<dbReference type="UniPathway" id="UPA00196"/>
<dbReference type="OrthoDB" id="440160at2759"/>
<dbReference type="Gene3D" id="3.40.50.10320">
    <property type="entry name" value="LmbE-like"/>
    <property type="match status" value="1"/>
</dbReference>
<dbReference type="EMBL" id="CM007387">
    <property type="protein sequence ID" value="ONK64028.1"/>
    <property type="molecule type" value="Genomic_DNA"/>
</dbReference>
<comment type="similarity">
    <text evidence="1">Belongs to the PIGL family.</text>
</comment>
<gene>
    <name evidence="3" type="ORF">A4U43_C07F21360</name>
</gene>
<evidence type="ECO:0000313" key="4">
    <source>
        <dbReference type="Proteomes" id="UP000243459"/>
    </source>
</evidence>
<accession>A0A5P1EDS0</accession>
<dbReference type="GO" id="GO:0000225">
    <property type="term" value="F:N-acetylglucosaminylphosphatidylinositol deacetylase activity"/>
    <property type="evidence" value="ECO:0007669"/>
    <property type="project" value="UniProtKB-EC"/>
</dbReference>
<evidence type="ECO:0000256" key="2">
    <source>
        <dbReference type="ARBA" id="ARBA00012176"/>
    </source>
</evidence>
<dbReference type="Proteomes" id="UP000243459">
    <property type="component" value="Chromosome 7"/>
</dbReference>
<dbReference type="InterPro" id="IPR003737">
    <property type="entry name" value="GlcNAc_PI_deacetylase-related"/>
</dbReference>